<dbReference type="AlphaFoldDB" id="A0A8J6PLI6"/>
<dbReference type="GO" id="GO:0003860">
    <property type="term" value="F:3-hydroxyisobutyryl-CoA hydrolase activity"/>
    <property type="evidence" value="ECO:0007669"/>
    <property type="project" value="UniProtKB-EC"/>
</dbReference>
<dbReference type="CDD" id="cd06558">
    <property type="entry name" value="crotonase-like"/>
    <property type="match status" value="1"/>
</dbReference>
<evidence type="ECO:0000313" key="6">
    <source>
        <dbReference type="Proteomes" id="UP000643405"/>
    </source>
</evidence>
<proteinExistence type="predicted"/>
<keyword evidence="6" id="KW-1185">Reference proteome</keyword>
<dbReference type="PANTHER" id="PTHR43176:SF3">
    <property type="entry name" value="3-HYDROXYISOBUTYRYL-COA HYDROLASE, MITOCHONDRIAL"/>
    <property type="match status" value="1"/>
</dbReference>
<dbReference type="EC" id="3.1.2.4" evidence="2"/>
<organism evidence="5 6">
    <name type="scientific">Oryzicola mucosus</name>
    <dbReference type="NCBI Taxonomy" id="2767425"/>
    <lineage>
        <taxon>Bacteria</taxon>
        <taxon>Pseudomonadati</taxon>
        <taxon>Pseudomonadota</taxon>
        <taxon>Alphaproteobacteria</taxon>
        <taxon>Hyphomicrobiales</taxon>
        <taxon>Phyllobacteriaceae</taxon>
        <taxon>Oryzicola</taxon>
    </lineage>
</organism>
<dbReference type="NCBIfam" id="NF004127">
    <property type="entry name" value="PRK05617.1"/>
    <property type="match status" value="1"/>
</dbReference>
<comment type="catalytic activity">
    <reaction evidence="1">
        <text>3-hydroxy-2-methylpropanoyl-CoA + H2O = 3-hydroxy-2-methylpropanoate + CoA + H(+)</text>
        <dbReference type="Rhea" id="RHEA:20888"/>
        <dbReference type="ChEBI" id="CHEBI:11805"/>
        <dbReference type="ChEBI" id="CHEBI:15377"/>
        <dbReference type="ChEBI" id="CHEBI:15378"/>
        <dbReference type="ChEBI" id="CHEBI:57287"/>
        <dbReference type="ChEBI" id="CHEBI:57340"/>
        <dbReference type="EC" id="3.1.2.4"/>
    </reaction>
</comment>
<dbReference type="Gene3D" id="3.90.226.10">
    <property type="entry name" value="2-enoyl-CoA Hydratase, Chain A, domain 1"/>
    <property type="match status" value="1"/>
</dbReference>
<dbReference type="Proteomes" id="UP000643405">
    <property type="component" value="Unassembled WGS sequence"/>
</dbReference>
<dbReference type="SUPFAM" id="SSF52096">
    <property type="entry name" value="ClpP/crotonase"/>
    <property type="match status" value="1"/>
</dbReference>
<evidence type="ECO:0000313" key="5">
    <source>
        <dbReference type="EMBL" id="MBD0416703.1"/>
    </source>
</evidence>
<evidence type="ECO:0000256" key="1">
    <source>
        <dbReference type="ARBA" id="ARBA00001709"/>
    </source>
</evidence>
<evidence type="ECO:0000259" key="4">
    <source>
        <dbReference type="Pfam" id="PF16113"/>
    </source>
</evidence>
<comment type="caution">
    <text evidence="5">The sequence shown here is derived from an EMBL/GenBank/DDBJ whole genome shotgun (WGS) entry which is preliminary data.</text>
</comment>
<evidence type="ECO:0000256" key="3">
    <source>
        <dbReference type="ARBA" id="ARBA00022801"/>
    </source>
</evidence>
<dbReference type="EMBL" id="JACVVX010000006">
    <property type="protein sequence ID" value="MBD0416703.1"/>
    <property type="molecule type" value="Genomic_DNA"/>
</dbReference>
<feature type="domain" description="Enoyl-CoA hydratase/isomerase" evidence="4">
    <location>
        <begin position="48"/>
        <end position="367"/>
    </location>
</feature>
<dbReference type="GO" id="GO:0006574">
    <property type="term" value="P:L-valine catabolic process"/>
    <property type="evidence" value="ECO:0007669"/>
    <property type="project" value="TreeGrafter"/>
</dbReference>
<dbReference type="PANTHER" id="PTHR43176">
    <property type="entry name" value="3-HYDROXYISOBUTYRYL-COA HYDROLASE-RELATED"/>
    <property type="match status" value="1"/>
</dbReference>
<dbReference type="InterPro" id="IPR045004">
    <property type="entry name" value="ECH_dom"/>
</dbReference>
<keyword evidence="3" id="KW-0378">Hydrolase</keyword>
<reference evidence="5" key="1">
    <citation type="submission" date="2020-09" db="EMBL/GenBank/DDBJ databases">
        <title>Genome seq and assembly of Tianweitania sp.</title>
        <authorList>
            <person name="Chhetri G."/>
        </authorList>
    </citation>
    <scope>NUCLEOTIDE SEQUENCE</scope>
    <source>
        <strain evidence="5">Rool2</strain>
    </source>
</reference>
<evidence type="ECO:0000256" key="2">
    <source>
        <dbReference type="ARBA" id="ARBA00011915"/>
    </source>
</evidence>
<protein>
    <recommendedName>
        <fullName evidence="2">3-hydroxyisobutyryl-CoA hydrolase</fullName>
        <ecNumber evidence="2">3.1.2.4</ecNumber>
    </recommendedName>
</protein>
<name>A0A8J6PLI6_9HYPH</name>
<dbReference type="Pfam" id="PF16113">
    <property type="entry name" value="ECH_2"/>
    <property type="match status" value="1"/>
</dbReference>
<accession>A0A8J6PLI6</accession>
<dbReference type="InterPro" id="IPR032259">
    <property type="entry name" value="HIBYL-CoA-H"/>
</dbReference>
<gene>
    <name evidence="5" type="ORF">ICI42_18790</name>
</gene>
<sequence length="377" mass="41296">MRPLVPAALTRRDRPLSCFILLEPRRILLTHDFGGGDEIRFEQQGLAGIVTLTRPKALNAVTHKMVRALSAALTAWETDPAVSAVLVKAEGRAFSAGGDILDIYQAGKAGMPPVDFFADEYRLNVQIARYRKPYVALVDGIVMGGGVGVSFHGSHRVMTENAQFAMPEVGIGFFPDVGGSHILPELGESFGMYLGLTGTRIRYGDALWSGLANYTVKSEYLLGIIERVSETGDVDLALREAFAPAKRETEDADVHAIARHFSKDSLAGILESLRAASATDPFAAKTLDTLMLRSPTSLHVAFRQIAAGLGKSMEDCMRMEFRILNRMLEGKDFYEGIRAAVIDKDAAPKWSPPRLEDVDPADIDRYFQPLGERELVL</sequence>
<dbReference type="InterPro" id="IPR029045">
    <property type="entry name" value="ClpP/crotonase-like_dom_sf"/>
</dbReference>